<dbReference type="HOGENOM" id="CLU_3265799_0_0_9"/>
<protein>
    <submittedName>
        <fullName evidence="2">Uncharacterized protein</fullName>
    </submittedName>
</protein>
<dbReference type="AlphaFoldDB" id="I3DTM4"/>
<dbReference type="EMBL" id="CP007741">
    <property type="protein sequence ID" value="AIE61788.1"/>
    <property type="molecule type" value="Genomic_DNA"/>
</dbReference>
<keyword evidence="3" id="KW-1185">Reference proteome</keyword>
<gene>
    <name evidence="2" type="ORF">BMMGA3_17205</name>
</gene>
<reference evidence="2 3" key="1">
    <citation type="journal article" date="2015" name="BMC Genomics">
        <title>Transcriptome analysis of thermophilic methylotrophic Bacillus methanolicus MGA3 using RNA-sequencing provides detailed insights into its previously uncharted transcriptional landscape.</title>
        <authorList>
            <person name="Irla M."/>
            <person name="Neshat A."/>
            <person name="Brautaset T."/>
            <person name="Ruckert C."/>
            <person name="Kalinowski J."/>
            <person name="Wendisch V.F."/>
        </authorList>
    </citation>
    <scope>NUCLEOTIDE SEQUENCE [LARGE SCALE GENOMIC DNA]</scope>
    <source>
        <strain evidence="3">MGA3 / ATCC 53907</strain>
        <plasmid evidence="3">Plasmid pBM19</plasmid>
    </source>
</reference>
<feature type="compositionally biased region" description="Basic and acidic residues" evidence="1">
    <location>
        <begin position="1"/>
        <end position="11"/>
    </location>
</feature>
<keyword evidence="2" id="KW-0614">Plasmid</keyword>
<evidence type="ECO:0000256" key="1">
    <source>
        <dbReference type="SAM" id="MobiDB-lite"/>
    </source>
</evidence>
<accession>I3DTM4</accession>
<dbReference type="KEGG" id="bmet:BMMGA3_17205"/>
<dbReference type="Proteomes" id="UP000027602">
    <property type="component" value="Plasmid pBM19"/>
</dbReference>
<sequence>MKKLNHKEMEVSQKTVSRIMKDEGMMSRTVKNITMRSVKMF</sequence>
<name>I3DTM4_BACMM</name>
<organism evidence="2 3">
    <name type="scientific">Bacillus methanolicus (strain MGA3 / ATCC 53907)</name>
    <dbReference type="NCBI Taxonomy" id="796606"/>
    <lineage>
        <taxon>Bacteria</taxon>
        <taxon>Bacillati</taxon>
        <taxon>Bacillota</taxon>
        <taxon>Bacilli</taxon>
        <taxon>Bacillales</taxon>
        <taxon>Bacillaceae</taxon>
        <taxon>Bacillus</taxon>
    </lineage>
</organism>
<geneLocation type="plasmid" evidence="2 3">
    <name>pBM19</name>
</geneLocation>
<proteinExistence type="predicted"/>
<feature type="region of interest" description="Disordered" evidence="1">
    <location>
        <begin position="1"/>
        <end position="23"/>
    </location>
</feature>
<evidence type="ECO:0000313" key="3">
    <source>
        <dbReference type="Proteomes" id="UP000027602"/>
    </source>
</evidence>
<evidence type="ECO:0000313" key="2">
    <source>
        <dbReference type="EMBL" id="AIE61788.1"/>
    </source>
</evidence>